<gene>
    <name evidence="1" type="ORF">OHAE_1243</name>
</gene>
<dbReference type="EMBL" id="OOFM01000005">
    <property type="protein sequence ID" value="SPL65376.1"/>
    <property type="molecule type" value="Genomic_DNA"/>
</dbReference>
<dbReference type="AlphaFoldDB" id="A0A2P9HMQ8"/>
<reference evidence="2" key="1">
    <citation type="submission" date="2017-12" db="EMBL/GenBank/DDBJ databases">
        <authorList>
            <person name="Diaz M."/>
        </authorList>
    </citation>
    <scope>NUCLEOTIDE SEQUENCE [LARGE SCALE GENOMIC DNA]</scope>
    <source>
        <strain evidence="2">FI11154</strain>
    </source>
</reference>
<name>A0A2P9HMQ8_9HYPH</name>
<protein>
    <submittedName>
        <fullName evidence="1">Uncharacterized protein</fullName>
    </submittedName>
</protein>
<evidence type="ECO:0000313" key="2">
    <source>
        <dbReference type="Proteomes" id="UP000246073"/>
    </source>
</evidence>
<evidence type="ECO:0000313" key="1">
    <source>
        <dbReference type="EMBL" id="SPL65376.1"/>
    </source>
</evidence>
<organism evidence="1 2">
    <name type="scientific">Ochrobactrum soli</name>
    <dbReference type="NCBI Taxonomy" id="2448455"/>
    <lineage>
        <taxon>Bacteria</taxon>
        <taxon>Pseudomonadati</taxon>
        <taxon>Pseudomonadota</taxon>
        <taxon>Alphaproteobacteria</taxon>
        <taxon>Hyphomicrobiales</taxon>
        <taxon>Brucellaceae</taxon>
        <taxon>Brucella/Ochrobactrum group</taxon>
        <taxon>Ochrobactrum</taxon>
    </lineage>
</organism>
<accession>A0A2P9HMQ8</accession>
<proteinExistence type="predicted"/>
<dbReference type="Proteomes" id="UP000246073">
    <property type="component" value="Unassembled WGS sequence"/>
</dbReference>
<dbReference type="RefSeq" id="WP_109369026.1">
    <property type="nucleotide sequence ID" value="NZ_OOFM01000005.1"/>
</dbReference>
<sequence>MVKIASYGFAEGSRFQKGANTSAPELVGEHLETIRKAKDGKLTPDDVVADARNPNSPLHSFFEWDDSAAAHEHRLRQARQLIRTIVVRYQEVESKEPIRAYVNVRSPNSDNGNEPDSDEPRQYYTDTIEALSAPDMRRAVLLRAKSELDAWRKRYADLEELSIVVRTITKMSEKVGELADA</sequence>